<dbReference type="Proteomes" id="UP001378592">
    <property type="component" value="Unassembled WGS sequence"/>
</dbReference>
<accession>A0AAN9YZN5</accession>
<dbReference type="EMBL" id="JAZDUA010000429">
    <property type="protein sequence ID" value="KAK7792730.1"/>
    <property type="molecule type" value="Genomic_DNA"/>
</dbReference>
<organism evidence="2 3">
    <name type="scientific">Gryllus longicercus</name>
    <dbReference type="NCBI Taxonomy" id="2509291"/>
    <lineage>
        <taxon>Eukaryota</taxon>
        <taxon>Metazoa</taxon>
        <taxon>Ecdysozoa</taxon>
        <taxon>Arthropoda</taxon>
        <taxon>Hexapoda</taxon>
        <taxon>Insecta</taxon>
        <taxon>Pterygota</taxon>
        <taxon>Neoptera</taxon>
        <taxon>Polyneoptera</taxon>
        <taxon>Orthoptera</taxon>
        <taxon>Ensifera</taxon>
        <taxon>Gryllidea</taxon>
        <taxon>Grylloidea</taxon>
        <taxon>Gryllidae</taxon>
        <taxon>Gryllinae</taxon>
        <taxon>Gryllus</taxon>
    </lineage>
</organism>
<proteinExistence type="predicted"/>
<reference evidence="2 3" key="1">
    <citation type="submission" date="2024-03" db="EMBL/GenBank/DDBJ databases">
        <title>The genome assembly and annotation of the cricket Gryllus longicercus Weissman &amp; Gray.</title>
        <authorList>
            <person name="Szrajer S."/>
            <person name="Gray D."/>
            <person name="Ylla G."/>
        </authorList>
    </citation>
    <scope>NUCLEOTIDE SEQUENCE [LARGE SCALE GENOMIC DNA]</scope>
    <source>
        <strain evidence="2">DAG 2021-001</strain>
        <tissue evidence="2">Whole body minus gut</tissue>
    </source>
</reference>
<evidence type="ECO:0000256" key="1">
    <source>
        <dbReference type="SAM" id="MobiDB-lite"/>
    </source>
</evidence>
<sequence>MEKSGPAIPLLAVRNDRKPIDAALASENDSRPALPAFARFSRGQRREARAPGATAPGSKNASSAACATRHSLQEVGCRFGPTRWRSGARPNGSTAAPSHNCLHVGLFYYRHDLTILWLHLIGCIIEKKFGVMHYLKGLHIHHKRRNET</sequence>
<feature type="region of interest" description="Disordered" evidence="1">
    <location>
        <begin position="38"/>
        <end position="65"/>
    </location>
</feature>
<comment type="caution">
    <text evidence="2">The sequence shown here is derived from an EMBL/GenBank/DDBJ whole genome shotgun (WGS) entry which is preliminary data.</text>
</comment>
<evidence type="ECO:0000313" key="3">
    <source>
        <dbReference type="Proteomes" id="UP001378592"/>
    </source>
</evidence>
<protein>
    <submittedName>
        <fullName evidence="2">Uncharacterized protein</fullName>
    </submittedName>
</protein>
<dbReference type="AlphaFoldDB" id="A0AAN9YZN5"/>
<keyword evidence="3" id="KW-1185">Reference proteome</keyword>
<gene>
    <name evidence="2" type="ORF">R5R35_005936</name>
</gene>
<evidence type="ECO:0000313" key="2">
    <source>
        <dbReference type="EMBL" id="KAK7792730.1"/>
    </source>
</evidence>
<name>A0AAN9YZN5_9ORTH</name>